<feature type="compositionally biased region" description="Polar residues" evidence="1">
    <location>
        <begin position="1"/>
        <end position="23"/>
    </location>
</feature>
<evidence type="ECO:0000256" key="1">
    <source>
        <dbReference type="SAM" id="MobiDB-lite"/>
    </source>
</evidence>
<organism evidence="2 3">
    <name type="scientific">[Eubacterium] siraeum DSM 15702</name>
    <dbReference type="NCBI Taxonomy" id="428128"/>
    <lineage>
        <taxon>Bacteria</taxon>
        <taxon>Bacillati</taxon>
        <taxon>Bacillota</taxon>
        <taxon>Clostridia</taxon>
        <taxon>Eubacteriales</taxon>
        <taxon>Oscillospiraceae</taxon>
        <taxon>Oscillospiraceae incertae sedis</taxon>
    </lineage>
</organism>
<evidence type="ECO:0000313" key="3">
    <source>
        <dbReference type="Proteomes" id="UP000005326"/>
    </source>
</evidence>
<keyword evidence="3" id="KW-1185">Reference proteome</keyword>
<proteinExistence type="predicted"/>
<dbReference type="EMBL" id="ABCA03000051">
    <property type="protein sequence ID" value="EDS00109.1"/>
    <property type="molecule type" value="Genomic_DNA"/>
</dbReference>
<protein>
    <submittedName>
        <fullName evidence="2">Uncharacterized protein</fullName>
    </submittedName>
</protein>
<reference evidence="2" key="2">
    <citation type="submission" date="2014-06" db="EMBL/GenBank/DDBJ databases">
        <title>Draft genome sequence of Eubacterium siraeum (DSM 15702).</title>
        <authorList>
            <person name="Sudarsanam P."/>
            <person name="Ley R."/>
            <person name="Guruge J."/>
            <person name="Turnbaugh P.J."/>
            <person name="Mahowald M."/>
            <person name="Liep D."/>
            <person name="Gordon J."/>
        </authorList>
    </citation>
    <scope>NUCLEOTIDE SEQUENCE</scope>
    <source>
        <strain evidence="2">DSM 15702</strain>
    </source>
</reference>
<accession>B0MQD0</accession>
<gene>
    <name evidence="2" type="ORF">EUBSIR_02046</name>
</gene>
<sequence>MSDGSSTSEESGANGNSSQTSGEASDIQVIKPNGEQEELNQLQKNSVAMLNYMTMVSQKIENSKSSRIFLEKVYTELINNTGPDKIDKTTQYNLSNMLDIIEDYRMLDVKRERLRYIYDQDKANTIKEALPSPLAVMNIVQSFDWKKMVVSVAYTAVDSITKYANANDALDKQFMLDGWSLDDEEAKNIHKNRKRAFNYMIDIVRNYELPGNLALSEEDIQSFVEYADSDNVHKKMQFFESNKDKYRFFSSYWIELADCYYETEQYSKCIECVDTYESVYAGIFRKDYEYSQFLPKAIVALKNVSSGEEYRKKAEKYAQAMVDNSGEDDWSLRYFAAQTYIDLYAQYKDEAYIKKAYDITLNNVNSLTKKQIELNDKYLNEVEDCKLGDMPDTADDNEKSKYESQKKELDEYNKSMREKRKTECPPLYEPLSLNCELLFSLADKINVGESEKSKIDGILKNEGESIFLTKPISDKFSFTQSDKQDYDASLSKDELALPADILCEGATVTAIIENGDDKKEFNDWKVFKVDRSDNGIDSFKAYLYSDEIKQHTWSKDETVKIIVSYGISELTTELSFKVSDYSDGWLFIPGSVTFEKI</sequence>
<dbReference type="AlphaFoldDB" id="B0MQD0"/>
<name>B0MQD0_9FIRM</name>
<feature type="region of interest" description="Disordered" evidence="1">
    <location>
        <begin position="1"/>
        <end position="26"/>
    </location>
</feature>
<evidence type="ECO:0000313" key="2">
    <source>
        <dbReference type="EMBL" id="EDS00109.1"/>
    </source>
</evidence>
<comment type="caution">
    <text evidence="2">The sequence shown here is derived from an EMBL/GenBank/DDBJ whole genome shotgun (WGS) entry which is preliminary data.</text>
</comment>
<reference evidence="2" key="1">
    <citation type="submission" date="2007-10" db="EMBL/GenBank/DDBJ databases">
        <authorList>
            <person name="Fulton L."/>
            <person name="Clifton S."/>
            <person name="Fulton B."/>
            <person name="Xu J."/>
            <person name="Minx P."/>
            <person name="Pepin K.H."/>
            <person name="Johnson M."/>
            <person name="Thiruvilangam P."/>
            <person name="Bhonagiri V."/>
            <person name="Nash W.E."/>
            <person name="Mardis E.R."/>
            <person name="Wilson R.K."/>
        </authorList>
    </citation>
    <scope>NUCLEOTIDE SEQUENCE [LARGE SCALE GENOMIC DNA]</scope>
    <source>
        <strain evidence="2">DSM 15702</strain>
    </source>
</reference>
<dbReference type="Proteomes" id="UP000005326">
    <property type="component" value="Unassembled WGS sequence"/>
</dbReference>